<accession>A0A813MTM8</accession>
<evidence type="ECO:0000313" key="2">
    <source>
        <dbReference type="Proteomes" id="UP000663860"/>
    </source>
</evidence>
<protein>
    <recommendedName>
        <fullName evidence="3">F-box domain-containing protein</fullName>
    </recommendedName>
</protein>
<name>A0A813MTM8_9BILA</name>
<evidence type="ECO:0000313" key="1">
    <source>
        <dbReference type="EMBL" id="CAF0727602.1"/>
    </source>
</evidence>
<organism evidence="1 2">
    <name type="scientific">Adineta steineri</name>
    <dbReference type="NCBI Taxonomy" id="433720"/>
    <lineage>
        <taxon>Eukaryota</taxon>
        <taxon>Metazoa</taxon>
        <taxon>Spiralia</taxon>
        <taxon>Gnathifera</taxon>
        <taxon>Rotifera</taxon>
        <taxon>Eurotatoria</taxon>
        <taxon>Bdelloidea</taxon>
        <taxon>Adinetida</taxon>
        <taxon>Adinetidae</taxon>
        <taxon>Adineta</taxon>
    </lineage>
</organism>
<proteinExistence type="predicted"/>
<sequence>MSNKSTTTLEIFPPEIFLEIFSYMNGYDNYKSFYGLNHRLSTLVSTYGMRYIDISETTFNESRKMFSVINCSHVNSLILSNEYYDEQIDQILDNSCFLLNSMVSLNTLMFDSIGLHTMHTLTQQHFQLDNLKTLVISFRSDLCVEKASDMCRTVLYGFCSRFKSLKYLILSASKGNEIIYRSGRVSLNDSLSSTQISSTLQRLFLHNIRINDIENILSRFPKLQCLSANVRLNRHITDYPLSLNLIACDLPVGSSKLQLLVNLLKQCPNLKQLTLYFSPKNYDELDSYEWEDLIEKYLLKLKQFTLYIIPFENEMDIAQALIKDDFLQNQFWLDRKTKIEIIDGESTDNDDIQTKIMIKFSI</sequence>
<dbReference type="AlphaFoldDB" id="A0A813MTM8"/>
<evidence type="ECO:0008006" key="3">
    <source>
        <dbReference type="Google" id="ProtNLM"/>
    </source>
</evidence>
<dbReference type="EMBL" id="CAJNOE010000013">
    <property type="protein sequence ID" value="CAF0727602.1"/>
    <property type="molecule type" value="Genomic_DNA"/>
</dbReference>
<gene>
    <name evidence="1" type="ORF">IZO911_LOCUS2576</name>
</gene>
<comment type="caution">
    <text evidence="1">The sequence shown here is derived from an EMBL/GenBank/DDBJ whole genome shotgun (WGS) entry which is preliminary data.</text>
</comment>
<dbReference type="SUPFAM" id="SSF52047">
    <property type="entry name" value="RNI-like"/>
    <property type="match status" value="1"/>
</dbReference>
<dbReference type="Proteomes" id="UP000663860">
    <property type="component" value="Unassembled WGS sequence"/>
</dbReference>
<reference evidence="1" key="1">
    <citation type="submission" date="2021-02" db="EMBL/GenBank/DDBJ databases">
        <authorList>
            <person name="Nowell W R."/>
        </authorList>
    </citation>
    <scope>NUCLEOTIDE SEQUENCE</scope>
</reference>